<dbReference type="RefSeq" id="WP_194449238.1">
    <property type="nucleotide sequence ID" value="NZ_CP063849.1"/>
</dbReference>
<accession>A0A7S7NPT4</accession>
<dbReference type="GO" id="GO:0008643">
    <property type="term" value="P:carbohydrate transport"/>
    <property type="evidence" value="ECO:0007669"/>
    <property type="project" value="InterPro"/>
</dbReference>
<dbReference type="AlphaFoldDB" id="A0A7S7NPT4"/>
<dbReference type="Pfam" id="PF04966">
    <property type="entry name" value="OprB"/>
    <property type="match status" value="1"/>
</dbReference>
<dbReference type="GO" id="GO:0016020">
    <property type="term" value="C:membrane"/>
    <property type="evidence" value="ECO:0007669"/>
    <property type="project" value="InterPro"/>
</dbReference>
<proteinExistence type="inferred from homology"/>
<evidence type="ECO:0000313" key="4">
    <source>
        <dbReference type="Proteomes" id="UP000593892"/>
    </source>
</evidence>
<dbReference type="EMBL" id="CP063849">
    <property type="protein sequence ID" value="QOY87571.1"/>
    <property type="molecule type" value="Genomic_DNA"/>
</dbReference>
<dbReference type="GO" id="GO:0015288">
    <property type="term" value="F:porin activity"/>
    <property type="evidence" value="ECO:0007669"/>
    <property type="project" value="InterPro"/>
</dbReference>
<protein>
    <submittedName>
        <fullName evidence="3">Carbohydrate porin</fullName>
    </submittedName>
</protein>
<dbReference type="Gene3D" id="2.40.160.180">
    <property type="entry name" value="Carbohydrate-selective porin OprB"/>
    <property type="match status" value="1"/>
</dbReference>
<sequence>MLALLSGCCHVPAAAQELVEVRGESGTNSPYMLRDWGGERTRLANQGVAFSLLYVDDTLSNTRRDVANWSRVRGTLDIDLGKAGVVRGLKFHITAMWQAGSNLGAHLGAIANPSSLASINLFRLDSWWFEKELSRQKLFIRAGQFSGLDSYGVQPYGDSFINEPLGYAMGNLIPATYEPFSPAGTPAFEVRYVPAKRVYVKSAIFSGNRDPLHDDETGTHFKFKDAPVIAAEVGYLVKPGLLPAGDGYAGLYTFGATINTGPFANIGSGRQARTNYLLYFTVNQQVYSSRAHANRRMDATATFDWTPEDVSKTFSQLAVGLRYHGLLRHRDHDTVSVGFVHSRISGVLNRSLSRAGLSPFGAEKLLELNYALRLNRWLTFQPVFQYYFDTGADPQRRNNAVAGFRTMFVL</sequence>
<dbReference type="InterPro" id="IPR007049">
    <property type="entry name" value="Carb-sel_porin_OprB"/>
</dbReference>
<dbReference type="PANTHER" id="PTHR37944">
    <property type="entry name" value="PORIN B"/>
    <property type="match status" value="1"/>
</dbReference>
<organism evidence="3 4">
    <name type="scientific">Paludibaculum fermentans</name>
    <dbReference type="NCBI Taxonomy" id="1473598"/>
    <lineage>
        <taxon>Bacteria</taxon>
        <taxon>Pseudomonadati</taxon>
        <taxon>Acidobacteriota</taxon>
        <taxon>Terriglobia</taxon>
        <taxon>Bryobacterales</taxon>
        <taxon>Bryobacteraceae</taxon>
        <taxon>Paludibaculum</taxon>
    </lineage>
</organism>
<reference evidence="3 4" key="1">
    <citation type="submission" date="2020-10" db="EMBL/GenBank/DDBJ databases">
        <title>Complete genome sequence of Paludibaculum fermentans P105T, a facultatively anaerobic acidobacterium capable of dissimilatory Fe(III) reduction.</title>
        <authorList>
            <person name="Dedysh S.N."/>
            <person name="Beletsky A.V."/>
            <person name="Kulichevskaya I.S."/>
            <person name="Mardanov A.V."/>
            <person name="Ravin N.V."/>
        </authorList>
    </citation>
    <scope>NUCLEOTIDE SEQUENCE [LARGE SCALE GENOMIC DNA]</scope>
    <source>
        <strain evidence="3 4">P105</strain>
    </source>
</reference>
<evidence type="ECO:0000313" key="3">
    <source>
        <dbReference type="EMBL" id="QOY87571.1"/>
    </source>
</evidence>
<dbReference type="InterPro" id="IPR038673">
    <property type="entry name" value="OprB_sf"/>
</dbReference>
<evidence type="ECO:0000256" key="2">
    <source>
        <dbReference type="RuleBase" id="RU363072"/>
    </source>
</evidence>
<evidence type="ECO:0000256" key="1">
    <source>
        <dbReference type="ARBA" id="ARBA00008769"/>
    </source>
</evidence>
<name>A0A7S7NPT4_PALFE</name>
<dbReference type="InterPro" id="IPR052932">
    <property type="entry name" value="OprB_Porin"/>
</dbReference>
<keyword evidence="4" id="KW-1185">Reference proteome</keyword>
<dbReference type="KEGG" id="pfer:IRI77_33260"/>
<comment type="similarity">
    <text evidence="1 2">Belongs to the OprB family.</text>
</comment>
<dbReference type="Proteomes" id="UP000593892">
    <property type="component" value="Chromosome"/>
</dbReference>
<gene>
    <name evidence="3" type="ORF">IRI77_33260</name>
</gene>
<dbReference type="PANTHER" id="PTHR37944:SF1">
    <property type="entry name" value="PORIN B"/>
    <property type="match status" value="1"/>
</dbReference>